<feature type="domain" description="HTH rpiR-type" evidence="4">
    <location>
        <begin position="1"/>
        <end position="77"/>
    </location>
</feature>
<evidence type="ECO:0000256" key="1">
    <source>
        <dbReference type="ARBA" id="ARBA00023015"/>
    </source>
</evidence>
<proteinExistence type="predicted"/>
<dbReference type="InterPro" id="IPR001347">
    <property type="entry name" value="SIS_dom"/>
</dbReference>
<dbReference type="SUPFAM" id="SSF46689">
    <property type="entry name" value="Homeodomain-like"/>
    <property type="match status" value="1"/>
</dbReference>
<sequence length="278" mass="30099">MTIAIQVAQLEDSLPPTGRRIAAALQENYPAAGLDTVASLARDAGVSSPSVVRFVSQLGFHSFREFQEALRDELGGRDASALSQARAVSKRPHDRLDGHREHLAEGVHLTLSDGNRAAFERAVDLLTAARTVIALGGDYSRVAADHAVAELCPLRANVRPLPETALRIAAELADARADDCWLVLDFRRYDGRTLRIAEAARARGVKILLITDRWRSPIEAFSESTLVARVETAGASDTLVPAMALVEALSDAVEHQIGAPALERLEVIDPLRQRIGPR</sequence>
<dbReference type="PROSITE" id="PS51464">
    <property type="entry name" value="SIS"/>
    <property type="match status" value="1"/>
</dbReference>
<dbReference type="Proteomes" id="UP001525379">
    <property type="component" value="Unassembled WGS sequence"/>
</dbReference>
<reference evidence="6 7" key="1">
    <citation type="submission" date="2022-04" db="EMBL/GenBank/DDBJ databases">
        <title>Human microbiome associated bacterial genomes.</title>
        <authorList>
            <person name="Sandstrom S."/>
            <person name="Salamzade R."/>
            <person name="Kalan L.R."/>
        </authorList>
    </citation>
    <scope>NUCLEOTIDE SEQUENCE [LARGE SCALE GENOMIC DNA]</scope>
    <source>
        <strain evidence="7">p3-SID1799</strain>
    </source>
</reference>
<dbReference type="SUPFAM" id="SSF53697">
    <property type="entry name" value="SIS domain"/>
    <property type="match status" value="1"/>
</dbReference>
<dbReference type="PANTHER" id="PTHR30514:SF18">
    <property type="entry name" value="RPIR-FAMILY TRANSCRIPTIONAL REGULATOR"/>
    <property type="match status" value="1"/>
</dbReference>
<dbReference type="InterPro" id="IPR000281">
    <property type="entry name" value="HTH_RpiR"/>
</dbReference>
<keyword evidence="1" id="KW-0805">Transcription regulation</keyword>
<name>A0ABT2HWT7_9MICO</name>
<evidence type="ECO:0000256" key="2">
    <source>
        <dbReference type="ARBA" id="ARBA00023125"/>
    </source>
</evidence>
<dbReference type="PANTHER" id="PTHR30514">
    <property type="entry name" value="GLUCOKINASE"/>
    <property type="match status" value="1"/>
</dbReference>
<feature type="domain" description="SIS" evidence="5">
    <location>
        <begin position="122"/>
        <end position="259"/>
    </location>
</feature>
<dbReference type="RefSeq" id="WP_206394467.1">
    <property type="nucleotide sequence ID" value="NZ_JAFDPW010000001.1"/>
</dbReference>
<dbReference type="InterPro" id="IPR009057">
    <property type="entry name" value="Homeodomain-like_sf"/>
</dbReference>
<protein>
    <submittedName>
        <fullName evidence="6">MurR/RpiR family transcriptional regulator</fullName>
    </submittedName>
</protein>
<dbReference type="Pfam" id="PF01418">
    <property type="entry name" value="HTH_6"/>
    <property type="match status" value="1"/>
</dbReference>
<gene>
    <name evidence="6" type="ORF">M3D15_05420</name>
</gene>
<dbReference type="InterPro" id="IPR036388">
    <property type="entry name" value="WH-like_DNA-bd_sf"/>
</dbReference>
<evidence type="ECO:0000259" key="5">
    <source>
        <dbReference type="PROSITE" id="PS51464"/>
    </source>
</evidence>
<dbReference type="InterPro" id="IPR047640">
    <property type="entry name" value="RpiR-like"/>
</dbReference>
<evidence type="ECO:0000256" key="3">
    <source>
        <dbReference type="ARBA" id="ARBA00023163"/>
    </source>
</evidence>
<dbReference type="Gene3D" id="3.40.50.10490">
    <property type="entry name" value="Glucose-6-phosphate isomerase like protein, domain 1"/>
    <property type="match status" value="1"/>
</dbReference>
<dbReference type="CDD" id="cd05013">
    <property type="entry name" value="SIS_RpiR"/>
    <property type="match status" value="1"/>
</dbReference>
<dbReference type="Gene3D" id="1.10.10.10">
    <property type="entry name" value="Winged helix-like DNA-binding domain superfamily/Winged helix DNA-binding domain"/>
    <property type="match status" value="1"/>
</dbReference>
<dbReference type="PROSITE" id="PS51071">
    <property type="entry name" value="HTH_RPIR"/>
    <property type="match status" value="1"/>
</dbReference>
<dbReference type="EMBL" id="JALXSQ010000016">
    <property type="protein sequence ID" value="MCT2042773.1"/>
    <property type="molecule type" value="Genomic_DNA"/>
</dbReference>
<dbReference type="InterPro" id="IPR035472">
    <property type="entry name" value="RpiR-like_SIS"/>
</dbReference>
<dbReference type="InterPro" id="IPR046348">
    <property type="entry name" value="SIS_dom_sf"/>
</dbReference>
<accession>A0ABT2HWT7</accession>
<dbReference type="Pfam" id="PF01380">
    <property type="entry name" value="SIS"/>
    <property type="match status" value="1"/>
</dbReference>
<comment type="caution">
    <text evidence="6">The sequence shown here is derived from an EMBL/GenBank/DDBJ whole genome shotgun (WGS) entry which is preliminary data.</text>
</comment>
<keyword evidence="2" id="KW-0238">DNA-binding</keyword>
<keyword evidence="7" id="KW-1185">Reference proteome</keyword>
<organism evidence="6 7">
    <name type="scientific">Pseudoclavibacter albus</name>
    <dbReference type="NCBI Taxonomy" id="272241"/>
    <lineage>
        <taxon>Bacteria</taxon>
        <taxon>Bacillati</taxon>
        <taxon>Actinomycetota</taxon>
        <taxon>Actinomycetes</taxon>
        <taxon>Micrococcales</taxon>
        <taxon>Microbacteriaceae</taxon>
        <taxon>Pseudoclavibacter</taxon>
    </lineage>
</organism>
<keyword evidence="3" id="KW-0804">Transcription</keyword>
<evidence type="ECO:0000313" key="6">
    <source>
        <dbReference type="EMBL" id="MCT2042773.1"/>
    </source>
</evidence>
<evidence type="ECO:0000313" key="7">
    <source>
        <dbReference type="Proteomes" id="UP001525379"/>
    </source>
</evidence>
<evidence type="ECO:0000259" key="4">
    <source>
        <dbReference type="PROSITE" id="PS51071"/>
    </source>
</evidence>